<evidence type="ECO:0000256" key="3">
    <source>
        <dbReference type="ARBA" id="ARBA00023125"/>
    </source>
</evidence>
<keyword evidence="4" id="KW-0804">Transcription</keyword>
<dbReference type="AlphaFoldDB" id="A0A150WPR1"/>
<dbReference type="GO" id="GO:0003700">
    <property type="term" value="F:DNA-binding transcription factor activity"/>
    <property type="evidence" value="ECO:0007669"/>
    <property type="project" value="InterPro"/>
</dbReference>
<evidence type="ECO:0000256" key="4">
    <source>
        <dbReference type="ARBA" id="ARBA00023163"/>
    </source>
</evidence>
<dbReference type="Gene3D" id="1.10.10.10">
    <property type="entry name" value="Winged helix-like DNA-binding domain superfamily/Winged helix DNA-binding domain"/>
    <property type="match status" value="1"/>
</dbReference>
<sequence length="306" mass="34673">MNIRNIDLNLLLVLRELLLEKNTVRVGEKLGLSQPAVSHALKRLREVFGDPLMVRASRGLVPTRRALELEPQIVELIKNAEHLFDKPKAFNPKESKLTFRIATTDYMEQLILPGLLARLEDEAPGCTVITRPTYGSLPKAEMEEGRIDIAIAGFYRDMPDNFYKQNIIDDNFVCAARRGHTLFKGPLSLKKYASAKHVLISMDGDMKSRAQALLKKQGLDQQFAAGVSSFNAPGWILTRTDLLLTCPRKLAESFQVYLPIEIKELPFQLEKISIVQAWHARNHKDEAQVWFRGLIKQVCAELSSLR</sequence>
<dbReference type="PANTHER" id="PTHR30118:SF15">
    <property type="entry name" value="TRANSCRIPTIONAL REGULATORY PROTEIN"/>
    <property type="match status" value="1"/>
</dbReference>
<dbReference type="RefSeq" id="WP_061834036.1">
    <property type="nucleotide sequence ID" value="NZ_LUKE01000001.1"/>
</dbReference>
<dbReference type="Gene3D" id="3.40.190.10">
    <property type="entry name" value="Periplasmic binding protein-like II"/>
    <property type="match status" value="2"/>
</dbReference>
<dbReference type="InterPro" id="IPR000847">
    <property type="entry name" value="LysR_HTH_N"/>
</dbReference>
<evidence type="ECO:0000256" key="2">
    <source>
        <dbReference type="ARBA" id="ARBA00023015"/>
    </source>
</evidence>
<keyword evidence="7" id="KW-1185">Reference proteome</keyword>
<evidence type="ECO:0000256" key="1">
    <source>
        <dbReference type="ARBA" id="ARBA00009437"/>
    </source>
</evidence>
<keyword evidence="2" id="KW-0805">Transcription regulation</keyword>
<dbReference type="InterPro" id="IPR036388">
    <property type="entry name" value="WH-like_DNA-bd_sf"/>
</dbReference>
<feature type="domain" description="HTH lysR-type" evidence="5">
    <location>
        <begin position="6"/>
        <end position="63"/>
    </location>
</feature>
<evidence type="ECO:0000313" key="6">
    <source>
        <dbReference type="EMBL" id="KYG66472.1"/>
    </source>
</evidence>
<dbReference type="InterPro" id="IPR005119">
    <property type="entry name" value="LysR_subst-bd"/>
</dbReference>
<organism evidence="6 7">
    <name type="scientific">Bdellovibrio bacteriovorus</name>
    <dbReference type="NCBI Taxonomy" id="959"/>
    <lineage>
        <taxon>Bacteria</taxon>
        <taxon>Pseudomonadati</taxon>
        <taxon>Bdellovibrionota</taxon>
        <taxon>Bdellovibrionia</taxon>
        <taxon>Bdellovibrionales</taxon>
        <taxon>Pseudobdellovibrionaceae</taxon>
        <taxon>Bdellovibrio</taxon>
    </lineage>
</organism>
<proteinExistence type="inferred from homology"/>
<protein>
    <recommendedName>
        <fullName evidence="5">HTH lysR-type domain-containing protein</fullName>
    </recommendedName>
</protein>
<accession>A0A150WPR1</accession>
<dbReference type="Pfam" id="PF03466">
    <property type="entry name" value="LysR_substrate"/>
    <property type="match status" value="1"/>
</dbReference>
<dbReference type="SUPFAM" id="SSF46785">
    <property type="entry name" value="Winged helix' DNA-binding domain"/>
    <property type="match status" value="1"/>
</dbReference>
<keyword evidence="3" id="KW-0238">DNA-binding</keyword>
<reference evidence="6 7" key="1">
    <citation type="submission" date="2016-03" db="EMBL/GenBank/DDBJ databases">
        <authorList>
            <person name="Ploux O."/>
        </authorList>
    </citation>
    <scope>NUCLEOTIDE SEQUENCE [LARGE SCALE GENOMIC DNA]</scope>
    <source>
        <strain evidence="6 7">R0</strain>
    </source>
</reference>
<name>A0A150WPR1_BDEBC</name>
<dbReference type="SUPFAM" id="SSF53850">
    <property type="entry name" value="Periplasmic binding protein-like II"/>
    <property type="match status" value="1"/>
</dbReference>
<dbReference type="CDD" id="cd08417">
    <property type="entry name" value="PBP2_Nitroaromatics_like"/>
    <property type="match status" value="1"/>
</dbReference>
<dbReference type="InterPro" id="IPR036390">
    <property type="entry name" value="WH_DNA-bd_sf"/>
</dbReference>
<dbReference type="InterPro" id="IPR037402">
    <property type="entry name" value="YidZ_PBP2"/>
</dbReference>
<dbReference type="InterPro" id="IPR050389">
    <property type="entry name" value="LysR-type_TF"/>
</dbReference>
<dbReference type="OrthoDB" id="5289421at2"/>
<gene>
    <name evidence="6" type="ORF">AZI86_05345</name>
</gene>
<dbReference type="PANTHER" id="PTHR30118">
    <property type="entry name" value="HTH-TYPE TRANSCRIPTIONAL REGULATOR LEUO-RELATED"/>
    <property type="match status" value="1"/>
</dbReference>
<dbReference type="PROSITE" id="PS50931">
    <property type="entry name" value="HTH_LYSR"/>
    <property type="match status" value="1"/>
</dbReference>
<comment type="caution">
    <text evidence="6">The sequence shown here is derived from an EMBL/GenBank/DDBJ whole genome shotgun (WGS) entry which is preliminary data.</text>
</comment>
<dbReference type="GO" id="GO:0003677">
    <property type="term" value="F:DNA binding"/>
    <property type="evidence" value="ECO:0007669"/>
    <property type="project" value="UniProtKB-KW"/>
</dbReference>
<dbReference type="Proteomes" id="UP000075320">
    <property type="component" value="Unassembled WGS sequence"/>
</dbReference>
<dbReference type="PRINTS" id="PR00039">
    <property type="entry name" value="HTHLYSR"/>
</dbReference>
<evidence type="ECO:0000259" key="5">
    <source>
        <dbReference type="PROSITE" id="PS50931"/>
    </source>
</evidence>
<evidence type="ECO:0000313" key="7">
    <source>
        <dbReference type="Proteomes" id="UP000075320"/>
    </source>
</evidence>
<comment type="similarity">
    <text evidence="1">Belongs to the LysR transcriptional regulatory family.</text>
</comment>
<dbReference type="Pfam" id="PF00126">
    <property type="entry name" value="HTH_1"/>
    <property type="match status" value="1"/>
</dbReference>
<dbReference type="EMBL" id="LUKE01000001">
    <property type="protein sequence ID" value="KYG66472.1"/>
    <property type="molecule type" value="Genomic_DNA"/>
</dbReference>